<evidence type="ECO:0000256" key="1">
    <source>
        <dbReference type="ARBA" id="ARBA00007596"/>
    </source>
</evidence>
<proteinExistence type="inferred from homology"/>
<dbReference type="EMBL" id="QMNG01000001">
    <property type="protein sequence ID" value="RLC37894.1"/>
    <property type="molecule type" value="Genomic_DNA"/>
</dbReference>
<dbReference type="PANTHER" id="PTHR43168:SF2">
    <property type="entry name" value="LARGE RIBOSOMAL SUBUNIT PROTEIN BL33C"/>
    <property type="match status" value="1"/>
</dbReference>
<evidence type="ECO:0000256" key="5">
    <source>
        <dbReference type="HAMAP-Rule" id="MF_00294"/>
    </source>
</evidence>
<dbReference type="HAMAP" id="MF_00294">
    <property type="entry name" value="Ribosomal_bL33"/>
    <property type="match status" value="1"/>
</dbReference>
<name>A0A420ZE40_UNCK3</name>
<dbReference type="NCBIfam" id="NF001764">
    <property type="entry name" value="PRK00504.1"/>
    <property type="match status" value="1"/>
</dbReference>
<dbReference type="PANTHER" id="PTHR43168">
    <property type="entry name" value="50S RIBOSOMAL PROTEIN L33, CHLOROPLASTIC"/>
    <property type="match status" value="1"/>
</dbReference>
<protein>
    <recommendedName>
        <fullName evidence="4 5">Large ribosomal subunit protein bL33</fullName>
    </recommendedName>
</protein>
<dbReference type="Proteomes" id="UP000281261">
    <property type="component" value="Unassembled WGS sequence"/>
</dbReference>
<dbReference type="GO" id="GO:0003735">
    <property type="term" value="F:structural constituent of ribosome"/>
    <property type="evidence" value="ECO:0007669"/>
    <property type="project" value="InterPro"/>
</dbReference>
<comment type="similarity">
    <text evidence="1 5">Belongs to the bacterial ribosomal protein bL33 family.</text>
</comment>
<dbReference type="GO" id="GO:0005737">
    <property type="term" value="C:cytoplasm"/>
    <property type="evidence" value="ECO:0007669"/>
    <property type="project" value="UniProtKB-ARBA"/>
</dbReference>
<dbReference type="NCBIfam" id="TIGR01023">
    <property type="entry name" value="rpmG_bact"/>
    <property type="match status" value="1"/>
</dbReference>
<organism evidence="6 7">
    <name type="scientific">candidate division Kazan bacterium</name>
    <dbReference type="NCBI Taxonomy" id="2202143"/>
    <lineage>
        <taxon>Bacteria</taxon>
        <taxon>Bacteria division Kazan-3B-28</taxon>
    </lineage>
</organism>
<dbReference type="PROSITE" id="PS00582">
    <property type="entry name" value="RIBOSOMAL_L33"/>
    <property type="match status" value="1"/>
</dbReference>
<reference evidence="6 7" key="1">
    <citation type="submission" date="2018-06" db="EMBL/GenBank/DDBJ databases">
        <title>Extensive metabolic versatility and redundancy in microbially diverse, dynamic hydrothermal sediments.</title>
        <authorList>
            <person name="Dombrowski N."/>
            <person name="Teske A."/>
            <person name="Baker B.J."/>
        </authorList>
    </citation>
    <scope>NUCLEOTIDE SEQUENCE [LARGE SCALE GENOMIC DNA]</scope>
    <source>
        <strain evidence="6">B79_G16</strain>
    </source>
</reference>
<keyword evidence="3 5" id="KW-0687">Ribonucleoprotein</keyword>
<evidence type="ECO:0000313" key="7">
    <source>
        <dbReference type="Proteomes" id="UP000281261"/>
    </source>
</evidence>
<dbReference type="InterPro" id="IPR011332">
    <property type="entry name" value="Ribosomal_zn-bd"/>
</dbReference>
<evidence type="ECO:0000313" key="6">
    <source>
        <dbReference type="EMBL" id="RLC37894.1"/>
    </source>
</evidence>
<keyword evidence="2 5" id="KW-0689">Ribosomal protein</keyword>
<evidence type="ECO:0000256" key="3">
    <source>
        <dbReference type="ARBA" id="ARBA00023274"/>
    </source>
</evidence>
<evidence type="ECO:0000256" key="2">
    <source>
        <dbReference type="ARBA" id="ARBA00022980"/>
    </source>
</evidence>
<gene>
    <name evidence="5 6" type="primary">rpmG</name>
    <name evidence="6" type="ORF">DRH29_00570</name>
</gene>
<dbReference type="AlphaFoldDB" id="A0A420ZE40"/>
<dbReference type="GO" id="GO:0005840">
    <property type="term" value="C:ribosome"/>
    <property type="evidence" value="ECO:0007669"/>
    <property type="project" value="UniProtKB-KW"/>
</dbReference>
<dbReference type="InterPro" id="IPR001705">
    <property type="entry name" value="Ribosomal_bL33"/>
</dbReference>
<dbReference type="InterPro" id="IPR038584">
    <property type="entry name" value="Ribosomal_bL33_sf"/>
</dbReference>
<comment type="caution">
    <text evidence="6">The sequence shown here is derived from an EMBL/GenBank/DDBJ whole genome shotgun (WGS) entry which is preliminary data.</text>
</comment>
<dbReference type="Pfam" id="PF00471">
    <property type="entry name" value="Ribosomal_L33"/>
    <property type="match status" value="1"/>
</dbReference>
<dbReference type="SUPFAM" id="SSF57829">
    <property type="entry name" value="Zn-binding ribosomal proteins"/>
    <property type="match status" value="1"/>
</dbReference>
<sequence length="62" mass="7311">MADKKKKSGKGKVKRPIIKLMCEECKRAYYSTRKNPTNTPDRLAFKKFCPICHKRTLHKETK</sequence>
<dbReference type="InterPro" id="IPR018264">
    <property type="entry name" value="Ribosomal_bL33_CS"/>
</dbReference>
<evidence type="ECO:0000256" key="4">
    <source>
        <dbReference type="ARBA" id="ARBA00035176"/>
    </source>
</evidence>
<dbReference type="NCBIfam" id="NF001860">
    <property type="entry name" value="PRK00595.1"/>
    <property type="match status" value="1"/>
</dbReference>
<dbReference type="GO" id="GO:0006412">
    <property type="term" value="P:translation"/>
    <property type="evidence" value="ECO:0007669"/>
    <property type="project" value="UniProtKB-UniRule"/>
</dbReference>
<dbReference type="Gene3D" id="2.20.28.120">
    <property type="entry name" value="Ribosomal protein L33"/>
    <property type="match status" value="1"/>
</dbReference>
<accession>A0A420ZE40</accession>
<dbReference type="GO" id="GO:1990904">
    <property type="term" value="C:ribonucleoprotein complex"/>
    <property type="evidence" value="ECO:0007669"/>
    <property type="project" value="UniProtKB-KW"/>
</dbReference>